<keyword evidence="2" id="KW-0865">Zymogen</keyword>
<dbReference type="AlphaFoldDB" id="A0A6U6IPH5"/>
<dbReference type="PANTHER" id="PTHR12411">
    <property type="entry name" value="CYSTEINE PROTEASE FAMILY C1-RELATED"/>
    <property type="match status" value="1"/>
</dbReference>
<dbReference type="GO" id="GO:0008234">
    <property type="term" value="F:cysteine-type peptidase activity"/>
    <property type="evidence" value="ECO:0007669"/>
    <property type="project" value="InterPro"/>
</dbReference>
<gene>
    <name evidence="4" type="ORF">OAUR00152_LOCUS33250</name>
    <name evidence="5" type="ORF">OAUR00152_LOCUS33252</name>
</gene>
<evidence type="ECO:0000313" key="5">
    <source>
        <dbReference type="EMBL" id="CAE2273089.1"/>
    </source>
</evidence>
<dbReference type="EMBL" id="HBKQ01048142">
    <property type="protein sequence ID" value="CAE2273087.1"/>
    <property type="molecule type" value="Transcribed_RNA"/>
</dbReference>
<evidence type="ECO:0000313" key="4">
    <source>
        <dbReference type="EMBL" id="CAE2273087.1"/>
    </source>
</evidence>
<dbReference type="EMBL" id="HBKQ01048144">
    <property type="protein sequence ID" value="CAE2273089.1"/>
    <property type="molecule type" value="Transcribed_RNA"/>
</dbReference>
<dbReference type="Pfam" id="PF00112">
    <property type="entry name" value="Peptidase_C1"/>
    <property type="match status" value="1"/>
</dbReference>
<reference evidence="4" key="1">
    <citation type="submission" date="2021-01" db="EMBL/GenBank/DDBJ databases">
        <authorList>
            <person name="Corre E."/>
            <person name="Pelletier E."/>
            <person name="Niang G."/>
            <person name="Scheremetjew M."/>
            <person name="Finn R."/>
            <person name="Kale V."/>
            <person name="Holt S."/>
            <person name="Cochrane G."/>
            <person name="Meng A."/>
            <person name="Brown T."/>
            <person name="Cohen L."/>
        </authorList>
    </citation>
    <scope>NUCLEOTIDE SEQUENCE</scope>
    <source>
        <strain evidence="4">Isolate 1302-5</strain>
    </source>
</reference>
<sequence length="177" mass="19797">MFCRGLQHKRFAYPIEQIDVFPNATIAEYGSYNIFSSNRVHKIKAEIFSRGPVAAVVNAEPLVSYRGGVVKDDKIIDKMPNHVVSIVGWGTDKADGTEFWIVRNSWGQFWGEMGYFRIELGKNTLAIEAEVAWATPGSWTIKNVPCDEDGSNCGPDVEIYTDPSNNVEAFKAMLRSD</sequence>
<comment type="similarity">
    <text evidence="1">Belongs to the peptidase C1 family.</text>
</comment>
<dbReference type="InterPro" id="IPR038765">
    <property type="entry name" value="Papain-like_cys_pep_sf"/>
</dbReference>
<dbReference type="PROSITE" id="PS00640">
    <property type="entry name" value="THIOL_PROTEASE_ASN"/>
    <property type="match status" value="1"/>
</dbReference>
<dbReference type="SUPFAM" id="SSF54001">
    <property type="entry name" value="Cysteine proteinases"/>
    <property type="match status" value="1"/>
</dbReference>
<dbReference type="SMART" id="SM00645">
    <property type="entry name" value="Pept_C1"/>
    <property type="match status" value="1"/>
</dbReference>
<feature type="domain" description="Peptidase C1A papain C-terminal" evidence="3">
    <location>
        <begin position="1"/>
        <end position="135"/>
    </location>
</feature>
<evidence type="ECO:0000256" key="2">
    <source>
        <dbReference type="ARBA" id="ARBA00023145"/>
    </source>
</evidence>
<protein>
    <recommendedName>
        <fullName evidence="3">Peptidase C1A papain C-terminal domain-containing protein</fullName>
    </recommendedName>
</protein>
<accession>A0A6U6IPH5</accession>
<organism evidence="4">
    <name type="scientific">Odontella aurita</name>
    <dbReference type="NCBI Taxonomy" id="265563"/>
    <lineage>
        <taxon>Eukaryota</taxon>
        <taxon>Sar</taxon>
        <taxon>Stramenopiles</taxon>
        <taxon>Ochrophyta</taxon>
        <taxon>Bacillariophyta</taxon>
        <taxon>Mediophyceae</taxon>
        <taxon>Biddulphiophycidae</taxon>
        <taxon>Eupodiscales</taxon>
        <taxon>Odontellaceae</taxon>
        <taxon>Odontella</taxon>
    </lineage>
</organism>
<dbReference type="InterPro" id="IPR025661">
    <property type="entry name" value="Pept_asp_AS"/>
</dbReference>
<evidence type="ECO:0000259" key="3">
    <source>
        <dbReference type="SMART" id="SM00645"/>
    </source>
</evidence>
<name>A0A6U6IPH5_9STRA</name>
<dbReference type="Gene3D" id="3.90.70.10">
    <property type="entry name" value="Cysteine proteinases"/>
    <property type="match status" value="1"/>
</dbReference>
<evidence type="ECO:0000256" key="1">
    <source>
        <dbReference type="ARBA" id="ARBA00008455"/>
    </source>
</evidence>
<dbReference type="InterPro" id="IPR000668">
    <property type="entry name" value="Peptidase_C1A_C"/>
</dbReference>
<dbReference type="GO" id="GO:0006508">
    <property type="term" value="P:proteolysis"/>
    <property type="evidence" value="ECO:0007669"/>
    <property type="project" value="InterPro"/>
</dbReference>
<dbReference type="InterPro" id="IPR013128">
    <property type="entry name" value="Peptidase_C1A"/>
</dbReference>
<proteinExistence type="inferred from homology"/>